<dbReference type="InterPro" id="IPR011032">
    <property type="entry name" value="GroES-like_sf"/>
</dbReference>
<reference evidence="3" key="2">
    <citation type="journal article" date="2018" name="Environ. Sci. Technol.">
        <title>The Toxicogenome of Hyalella azteca: A Model for Sediment Ecotoxicology and Evolutionary Toxicology.</title>
        <authorList>
            <person name="Poynton H.C."/>
            <person name="Hasenbein S."/>
            <person name="Benoit J.B."/>
            <person name="Sepulveda M.S."/>
            <person name="Poelchau M.F."/>
            <person name="Hughes D.S.T."/>
            <person name="Murali S.C."/>
            <person name="Chen S."/>
            <person name="Glastad K.M."/>
            <person name="Goodisman M.A.D."/>
            <person name="Werren J.H."/>
            <person name="Vineis J.H."/>
            <person name="Bowen J.L."/>
            <person name="Friedrich M."/>
            <person name="Jones J."/>
            <person name="Robertson H.M."/>
            <person name="Feyereisen R."/>
            <person name="Mechler-Hickson A."/>
            <person name="Mathers N."/>
            <person name="Lee C.E."/>
            <person name="Colbourne J.K."/>
            <person name="Biales A."/>
            <person name="Johnston J.S."/>
            <person name="Wellborn G.A."/>
            <person name="Rosendale A.J."/>
            <person name="Cridge A.G."/>
            <person name="Munoz-Torres M.C."/>
            <person name="Bain P.A."/>
            <person name="Manny A.R."/>
            <person name="Major K.M."/>
            <person name="Lambert F.N."/>
            <person name="Vulpe C.D."/>
            <person name="Tuck P."/>
            <person name="Blalock B.J."/>
            <person name="Lin Y.Y."/>
            <person name="Smith M.E."/>
            <person name="Ochoa-Acuna H."/>
            <person name="Chen M.M."/>
            <person name="Childers C.P."/>
            <person name="Qu J."/>
            <person name="Dugan S."/>
            <person name="Lee S.L."/>
            <person name="Chao H."/>
            <person name="Dinh H."/>
            <person name="Han Y."/>
            <person name="Doddapaneni H."/>
            <person name="Worley K.C."/>
            <person name="Muzny D.M."/>
            <person name="Gibbs R.A."/>
            <person name="Richards S."/>
        </authorList>
    </citation>
    <scope>NUCLEOTIDE SEQUENCE</scope>
    <source>
        <strain evidence="3">HAZT.00-mixed</strain>
        <tissue evidence="3">Whole organism</tissue>
    </source>
</reference>
<proteinExistence type="predicted"/>
<dbReference type="InterPro" id="IPR013149">
    <property type="entry name" value="ADH-like_C"/>
</dbReference>
<dbReference type="Gene3D" id="3.40.50.720">
    <property type="entry name" value="NAD(P)-binding Rossmann-like Domain"/>
    <property type="match status" value="1"/>
</dbReference>
<dbReference type="GO" id="GO:0005829">
    <property type="term" value="C:cytosol"/>
    <property type="evidence" value="ECO:0007669"/>
    <property type="project" value="TreeGrafter"/>
</dbReference>
<dbReference type="PANTHER" id="PTHR44154:SF1">
    <property type="entry name" value="QUINONE OXIDOREDUCTASE"/>
    <property type="match status" value="1"/>
</dbReference>
<organism evidence="3">
    <name type="scientific">Hyalella azteca</name>
    <name type="common">Amphipod</name>
    <dbReference type="NCBI Taxonomy" id="294128"/>
    <lineage>
        <taxon>Eukaryota</taxon>
        <taxon>Metazoa</taxon>
        <taxon>Ecdysozoa</taxon>
        <taxon>Arthropoda</taxon>
        <taxon>Crustacea</taxon>
        <taxon>Multicrustacea</taxon>
        <taxon>Malacostraca</taxon>
        <taxon>Eumalacostraca</taxon>
        <taxon>Peracarida</taxon>
        <taxon>Amphipoda</taxon>
        <taxon>Senticaudata</taxon>
        <taxon>Talitrida</taxon>
        <taxon>Talitroidea</taxon>
        <taxon>Hyalellidae</taxon>
        <taxon>Hyalella</taxon>
    </lineage>
</organism>
<name>A0A6A0GXV9_HYAAZ</name>
<dbReference type="OrthoDB" id="203908at2759"/>
<reference evidence="3" key="3">
    <citation type="submission" date="2019-06" db="EMBL/GenBank/DDBJ databases">
        <authorList>
            <person name="Poynton C."/>
            <person name="Hasenbein S."/>
            <person name="Benoit J.B."/>
            <person name="Sepulveda M.S."/>
            <person name="Poelchau M.F."/>
            <person name="Murali S.C."/>
            <person name="Chen S."/>
            <person name="Glastad K.M."/>
            <person name="Werren J.H."/>
            <person name="Vineis J.H."/>
            <person name="Bowen J.L."/>
            <person name="Friedrich M."/>
            <person name="Jones J."/>
            <person name="Robertson H.M."/>
            <person name="Feyereisen R."/>
            <person name="Mechler-Hickson A."/>
            <person name="Mathers N."/>
            <person name="Lee C.E."/>
            <person name="Colbourne J.K."/>
            <person name="Biales A."/>
            <person name="Johnston J.S."/>
            <person name="Wellborn G.A."/>
            <person name="Rosendale A.J."/>
            <person name="Cridge A.G."/>
            <person name="Munoz-Torres M.C."/>
            <person name="Bain P.A."/>
            <person name="Manny A.R."/>
            <person name="Major K.M."/>
            <person name="Lambert F.N."/>
            <person name="Vulpe C.D."/>
            <person name="Tuck P."/>
            <person name="Blalock B.J."/>
            <person name="Lin Y.-Y."/>
            <person name="Smith M.E."/>
            <person name="Ochoa-Acuna H."/>
            <person name="Chen M.-J.M."/>
            <person name="Childers C.P."/>
            <person name="Qu J."/>
            <person name="Dugan S."/>
            <person name="Lee S.L."/>
            <person name="Chao H."/>
            <person name="Dinh H."/>
            <person name="Han Y."/>
            <person name="Doddapaneni H."/>
            <person name="Worley K.C."/>
            <person name="Muzny D.M."/>
            <person name="Gibbs R.A."/>
            <person name="Richards S."/>
        </authorList>
    </citation>
    <scope>NUCLEOTIDE SEQUENCE</scope>
    <source>
        <strain evidence="3">HAZT.00-mixed</strain>
        <tissue evidence="3">Whole organism</tissue>
    </source>
</reference>
<dbReference type="Pfam" id="PF00107">
    <property type="entry name" value="ADH_zinc_N"/>
    <property type="match status" value="1"/>
</dbReference>
<dbReference type="SUPFAM" id="SSF51735">
    <property type="entry name" value="NAD(P)-binding Rossmann-fold domains"/>
    <property type="match status" value="1"/>
</dbReference>
<protein>
    <recommendedName>
        <fullName evidence="2">Enoyl reductase (ER) domain-containing protein</fullName>
    </recommendedName>
</protein>
<keyword evidence="1" id="KW-0521">NADP</keyword>
<accession>A0A6A0GXV9</accession>
<evidence type="ECO:0000256" key="1">
    <source>
        <dbReference type="ARBA" id="ARBA00022857"/>
    </source>
</evidence>
<evidence type="ECO:0000259" key="2">
    <source>
        <dbReference type="SMART" id="SM00829"/>
    </source>
</evidence>
<dbReference type="EMBL" id="JQDR03011675">
    <property type="protein sequence ID" value="KAA0192402.1"/>
    <property type="molecule type" value="Genomic_DNA"/>
</dbReference>
<dbReference type="SUPFAM" id="SSF50129">
    <property type="entry name" value="GroES-like"/>
    <property type="match status" value="1"/>
</dbReference>
<dbReference type="Proteomes" id="UP000711488">
    <property type="component" value="Unassembled WGS sequence"/>
</dbReference>
<evidence type="ECO:0000313" key="3">
    <source>
        <dbReference type="EMBL" id="KAA0192402.1"/>
    </source>
</evidence>
<comment type="caution">
    <text evidence="3">The sequence shown here is derived from an EMBL/GenBank/DDBJ whole genome shotgun (WGS) entry which is preliminary data.</text>
</comment>
<dbReference type="Pfam" id="PF08240">
    <property type="entry name" value="ADH_N"/>
    <property type="match status" value="1"/>
</dbReference>
<dbReference type="InterPro" id="IPR036291">
    <property type="entry name" value="NAD(P)-bd_dom_sf"/>
</dbReference>
<reference evidence="3" key="1">
    <citation type="submission" date="2014-08" db="EMBL/GenBank/DDBJ databases">
        <authorList>
            <person name="Murali S."/>
            <person name="Richards S."/>
            <person name="Bandaranaike D."/>
            <person name="Bellair M."/>
            <person name="Blankenburg K."/>
            <person name="Chao H."/>
            <person name="Dinh H."/>
            <person name="Doddapaneni H."/>
            <person name="Dugan-Rocha S."/>
            <person name="Elkadiri S."/>
            <person name="Gnanaolivu R."/>
            <person name="Hughes D."/>
            <person name="Lee S."/>
            <person name="Li M."/>
            <person name="Ming W."/>
            <person name="Munidasa M."/>
            <person name="Muniz J."/>
            <person name="Nguyen L."/>
            <person name="Osuji N."/>
            <person name="Pu L.-L."/>
            <person name="Puazo M."/>
            <person name="Skinner E."/>
            <person name="Qu C."/>
            <person name="Quiroz J."/>
            <person name="Raj R."/>
            <person name="Weissenberger G."/>
            <person name="Xin Y."/>
            <person name="Zou X."/>
            <person name="Han Y."/>
            <person name="Worley K."/>
            <person name="Muzny D."/>
            <person name="Gibbs R."/>
        </authorList>
    </citation>
    <scope>NUCLEOTIDE SEQUENCE</scope>
    <source>
        <strain evidence="3">HAZT.00-mixed</strain>
        <tissue evidence="3">Whole organism</tissue>
    </source>
</reference>
<dbReference type="GO" id="GO:0003730">
    <property type="term" value="F:mRNA 3'-UTR binding"/>
    <property type="evidence" value="ECO:0007669"/>
    <property type="project" value="TreeGrafter"/>
</dbReference>
<dbReference type="AlphaFoldDB" id="A0A6A0GXV9"/>
<dbReference type="GO" id="GO:0070402">
    <property type="term" value="F:NADPH binding"/>
    <property type="evidence" value="ECO:0007669"/>
    <property type="project" value="TreeGrafter"/>
</dbReference>
<dbReference type="PANTHER" id="PTHR44154">
    <property type="entry name" value="QUINONE OXIDOREDUCTASE"/>
    <property type="match status" value="1"/>
</dbReference>
<dbReference type="InterPro" id="IPR051603">
    <property type="entry name" value="Zinc-ADH_QOR/CCCR"/>
</dbReference>
<dbReference type="InterPro" id="IPR013154">
    <property type="entry name" value="ADH-like_N"/>
</dbReference>
<dbReference type="InterPro" id="IPR020843">
    <property type="entry name" value="ER"/>
</dbReference>
<dbReference type="FunFam" id="3.40.50.720:FF:000244">
    <property type="entry name" value="quinone oxidoreductase"/>
    <property type="match status" value="1"/>
</dbReference>
<gene>
    <name evidence="3" type="ORF">HAZT_HAZT004678</name>
</gene>
<sequence length="201" mass="21261">MVEMKYSGVNPVDTYIRSGSYAVLPQLPYIPGKDGAGVIAQVGDRVFVEQSGRHGTLAEFAAVHEDRTYLLPENLNLEQGAALAIAAFTAYRALHLKGGARKGHRVLVHGASGSVGQAAVQLARAAGLHVVGTAGTAEGEEVVLQCGAAAVYNHRRPGYLDELKAKESEGFDIVLEMLSNVNLGNDLSLLRRRSVVVVSNG</sequence>
<dbReference type="GO" id="GO:0003960">
    <property type="term" value="F:quinone reductase (NADPH) activity"/>
    <property type="evidence" value="ECO:0007669"/>
    <property type="project" value="TreeGrafter"/>
</dbReference>
<feature type="domain" description="Enoyl reductase (ER)" evidence="2">
    <location>
        <begin position="1"/>
        <end position="198"/>
    </location>
</feature>
<dbReference type="SMART" id="SM00829">
    <property type="entry name" value="PKS_ER"/>
    <property type="match status" value="1"/>
</dbReference>
<dbReference type="Gene3D" id="3.90.180.10">
    <property type="entry name" value="Medium-chain alcohol dehydrogenases, catalytic domain"/>
    <property type="match status" value="1"/>
</dbReference>